<keyword evidence="9" id="KW-0460">Magnesium</keyword>
<keyword evidence="12" id="KW-0030">Aminoacyl-tRNA synthetase</keyword>
<proteinExistence type="predicted"/>
<dbReference type="EMBL" id="UINC01067944">
    <property type="protein sequence ID" value="SVC00117.1"/>
    <property type="molecule type" value="Genomic_DNA"/>
</dbReference>
<dbReference type="SUPFAM" id="SSF54991">
    <property type="entry name" value="Anticodon-binding domain of PheRS"/>
    <property type="match status" value="1"/>
</dbReference>
<dbReference type="PROSITE" id="PS51447">
    <property type="entry name" value="FDX_ACB"/>
    <property type="match status" value="1"/>
</dbReference>
<name>A0A382ILM8_9ZZZZ</name>
<dbReference type="AlphaFoldDB" id="A0A382ILM8"/>
<dbReference type="FunFam" id="3.30.70.380:FF:000001">
    <property type="entry name" value="Phenylalanine--tRNA ligase beta subunit"/>
    <property type="match status" value="1"/>
</dbReference>
<evidence type="ECO:0000256" key="9">
    <source>
        <dbReference type="ARBA" id="ARBA00022842"/>
    </source>
</evidence>
<evidence type="ECO:0000256" key="2">
    <source>
        <dbReference type="ARBA" id="ARBA00004496"/>
    </source>
</evidence>
<evidence type="ECO:0000256" key="8">
    <source>
        <dbReference type="ARBA" id="ARBA00022840"/>
    </source>
</evidence>
<evidence type="ECO:0000259" key="13">
    <source>
        <dbReference type="PROSITE" id="PS51447"/>
    </source>
</evidence>
<dbReference type="SMART" id="SM00896">
    <property type="entry name" value="FDX-ACB"/>
    <property type="match status" value="1"/>
</dbReference>
<gene>
    <name evidence="14" type="ORF">METZ01_LOCUS252971</name>
</gene>
<keyword evidence="7" id="KW-0547">Nucleotide-binding</keyword>
<dbReference type="Pfam" id="PF03147">
    <property type="entry name" value="FDX-ACB"/>
    <property type="match status" value="1"/>
</dbReference>
<dbReference type="InterPro" id="IPR036690">
    <property type="entry name" value="Fdx_antiC-bd_sf"/>
</dbReference>
<accession>A0A382ILM8</accession>
<dbReference type="Gene3D" id="3.30.70.380">
    <property type="entry name" value="Ferrodoxin-fold anticodon-binding domain"/>
    <property type="match status" value="1"/>
</dbReference>
<evidence type="ECO:0000256" key="7">
    <source>
        <dbReference type="ARBA" id="ARBA00022741"/>
    </source>
</evidence>
<dbReference type="GO" id="GO:0005524">
    <property type="term" value="F:ATP binding"/>
    <property type="evidence" value="ECO:0007669"/>
    <property type="project" value="UniProtKB-KW"/>
</dbReference>
<keyword evidence="3" id="KW-0963">Cytoplasm</keyword>
<evidence type="ECO:0000256" key="12">
    <source>
        <dbReference type="ARBA" id="ARBA00023146"/>
    </source>
</evidence>
<evidence type="ECO:0000256" key="11">
    <source>
        <dbReference type="ARBA" id="ARBA00022917"/>
    </source>
</evidence>
<reference evidence="14" key="1">
    <citation type="submission" date="2018-05" db="EMBL/GenBank/DDBJ databases">
        <authorList>
            <person name="Lanie J.A."/>
            <person name="Ng W.-L."/>
            <person name="Kazmierczak K.M."/>
            <person name="Andrzejewski T.M."/>
            <person name="Davidsen T.M."/>
            <person name="Wayne K.J."/>
            <person name="Tettelin H."/>
            <person name="Glass J.I."/>
            <person name="Rusch D."/>
            <person name="Podicherti R."/>
            <person name="Tsui H.-C.T."/>
            <person name="Winkler M.E."/>
        </authorList>
    </citation>
    <scope>NUCLEOTIDE SEQUENCE</scope>
</reference>
<dbReference type="GO" id="GO:0005737">
    <property type="term" value="C:cytoplasm"/>
    <property type="evidence" value="ECO:0007669"/>
    <property type="project" value="UniProtKB-SubCell"/>
</dbReference>
<comment type="subcellular location">
    <subcellularLocation>
        <location evidence="2">Cytoplasm</location>
    </subcellularLocation>
</comment>
<evidence type="ECO:0000256" key="10">
    <source>
        <dbReference type="ARBA" id="ARBA00022884"/>
    </source>
</evidence>
<keyword evidence="4" id="KW-0820">tRNA-binding</keyword>
<dbReference type="GO" id="GO:0000049">
    <property type="term" value="F:tRNA binding"/>
    <property type="evidence" value="ECO:0007669"/>
    <property type="project" value="UniProtKB-KW"/>
</dbReference>
<keyword evidence="6" id="KW-0479">Metal-binding</keyword>
<keyword evidence="5" id="KW-0436">Ligase</keyword>
<dbReference type="GO" id="GO:0006412">
    <property type="term" value="P:translation"/>
    <property type="evidence" value="ECO:0007669"/>
    <property type="project" value="UniProtKB-KW"/>
</dbReference>
<organism evidence="14">
    <name type="scientific">marine metagenome</name>
    <dbReference type="NCBI Taxonomy" id="408172"/>
    <lineage>
        <taxon>unclassified sequences</taxon>
        <taxon>metagenomes</taxon>
        <taxon>ecological metagenomes</taxon>
    </lineage>
</organism>
<evidence type="ECO:0000313" key="14">
    <source>
        <dbReference type="EMBL" id="SVC00117.1"/>
    </source>
</evidence>
<dbReference type="GO" id="GO:0046872">
    <property type="term" value="F:metal ion binding"/>
    <property type="evidence" value="ECO:0007669"/>
    <property type="project" value="UniProtKB-KW"/>
</dbReference>
<dbReference type="InterPro" id="IPR005121">
    <property type="entry name" value="Fdx_antiC-bd"/>
</dbReference>
<feature type="domain" description="FDX-ACB" evidence="13">
    <location>
        <begin position="34"/>
        <end position="127"/>
    </location>
</feature>
<dbReference type="GO" id="GO:0004812">
    <property type="term" value="F:aminoacyl-tRNA ligase activity"/>
    <property type="evidence" value="ECO:0007669"/>
    <property type="project" value="UniProtKB-KW"/>
</dbReference>
<protein>
    <recommendedName>
        <fullName evidence="13">FDX-ACB domain-containing protein</fullName>
    </recommendedName>
</protein>
<evidence type="ECO:0000256" key="4">
    <source>
        <dbReference type="ARBA" id="ARBA00022555"/>
    </source>
</evidence>
<sequence length="128" mass="14645">MLAKKFDLKVDVFIFEFNAEESFYSPISKVQSISKFPYIRRDLSLVVDENITASELVNLIKEVEPKLVNETIIFDIYRGKGVEEGRKSIALGLILQEKSRTLTDLDADNVVKNVLVEMKNKFSATIRE</sequence>
<keyword evidence="8" id="KW-0067">ATP-binding</keyword>
<evidence type="ECO:0000256" key="5">
    <source>
        <dbReference type="ARBA" id="ARBA00022598"/>
    </source>
</evidence>
<keyword evidence="11" id="KW-0648">Protein biosynthesis</keyword>
<evidence type="ECO:0000256" key="3">
    <source>
        <dbReference type="ARBA" id="ARBA00022490"/>
    </source>
</evidence>
<keyword evidence="10" id="KW-0694">RNA-binding</keyword>
<comment type="cofactor">
    <cofactor evidence="1">
        <name>Mg(2+)</name>
        <dbReference type="ChEBI" id="CHEBI:18420"/>
    </cofactor>
</comment>
<evidence type="ECO:0000256" key="6">
    <source>
        <dbReference type="ARBA" id="ARBA00022723"/>
    </source>
</evidence>
<evidence type="ECO:0000256" key="1">
    <source>
        <dbReference type="ARBA" id="ARBA00001946"/>
    </source>
</evidence>